<keyword evidence="3" id="KW-0808">Transferase</keyword>
<dbReference type="PROSITE" id="PS50011">
    <property type="entry name" value="PROTEIN_KINASE_DOM"/>
    <property type="match status" value="1"/>
</dbReference>
<reference evidence="10" key="1">
    <citation type="submission" date="2023-07" db="EMBL/GenBank/DDBJ databases">
        <authorList>
            <person name="Stuckert A."/>
        </authorList>
    </citation>
    <scope>NUCLEOTIDE SEQUENCE</scope>
</reference>
<keyword evidence="6" id="KW-0067">ATP-binding</keyword>
<evidence type="ECO:0000256" key="4">
    <source>
        <dbReference type="ARBA" id="ARBA00022741"/>
    </source>
</evidence>
<dbReference type="InterPro" id="IPR011009">
    <property type="entry name" value="Kinase-like_dom_sf"/>
</dbReference>
<dbReference type="SMART" id="SM00220">
    <property type="entry name" value="S_TKc"/>
    <property type="match status" value="1"/>
</dbReference>
<dbReference type="PANTHER" id="PTHR24356:SF414">
    <property type="entry name" value="NON-SPECIFIC SERINE_THREONINE PROTEIN KINASE"/>
    <property type="match status" value="1"/>
</dbReference>
<proteinExistence type="predicted"/>
<dbReference type="InterPro" id="IPR000719">
    <property type="entry name" value="Prot_kinase_dom"/>
</dbReference>
<evidence type="ECO:0000313" key="11">
    <source>
        <dbReference type="Proteomes" id="UP001176940"/>
    </source>
</evidence>
<evidence type="ECO:0000313" key="10">
    <source>
        <dbReference type="EMBL" id="CAJ0956071.1"/>
    </source>
</evidence>
<evidence type="ECO:0000256" key="3">
    <source>
        <dbReference type="ARBA" id="ARBA00022679"/>
    </source>
</evidence>
<sequence length="178" mass="20449">MERRHGLLYVNHVSNHVGFRKERAKAVTDRLQEISTEDHIMTSLDGLLIRIDYLPWIVLFSSSVYLARHKDLHHTFAMKKIAKRYFSTPKQVESAYLERDILTFSNCPFVASMLCSFPSTSHLCMVMEYAEGGDCQTLLDTRGPLSVPLARLYFAEAVLAVEYLHSYGVVHRDLKPQK</sequence>
<evidence type="ECO:0000256" key="8">
    <source>
        <dbReference type="ARBA" id="ARBA00048679"/>
    </source>
</evidence>
<dbReference type="Pfam" id="PF00069">
    <property type="entry name" value="Pkinase"/>
    <property type="match status" value="1"/>
</dbReference>
<keyword evidence="2" id="KW-0723">Serine/threonine-protein kinase</keyword>
<dbReference type="SUPFAM" id="SSF56112">
    <property type="entry name" value="Protein kinase-like (PK-like)"/>
    <property type="match status" value="1"/>
</dbReference>
<evidence type="ECO:0000256" key="2">
    <source>
        <dbReference type="ARBA" id="ARBA00022527"/>
    </source>
</evidence>
<evidence type="ECO:0000256" key="1">
    <source>
        <dbReference type="ARBA" id="ARBA00012513"/>
    </source>
</evidence>
<evidence type="ECO:0000256" key="5">
    <source>
        <dbReference type="ARBA" id="ARBA00022777"/>
    </source>
</evidence>
<name>A0ABN9M1Y1_9NEOB</name>
<gene>
    <name evidence="10" type="ORF">RIMI_LOCUS15352420</name>
</gene>
<keyword evidence="5" id="KW-0418">Kinase</keyword>
<evidence type="ECO:0000259" key="9">
    <source>
        <dbReference type="PROSITE" id="PS50011"/>
    </source>
</evidence>
<protein>
    <recommendedName>
        <fullName evidence="1">non-specific serine/threonine protein kinase</fullName>
        <ecNumber evidence="1">2.7.11.1</ecNumber>
    </recommendedName>
</protein>
<evidence type="ECO:0000256" key="7">
    <source>
        <dbReference type="ARBA" id="ARBA00047899"/>
    </source>
</evidence>
<feature type="domain" description="Protein kinase" evidence="9">
    <location>
        <begin position="34"/>
        <end position="178"/>
    </location>
</feature>
<comment type="catalytic activity">
    <reaction evidence="7">
        <text>L-threonyl-[protein] + ATP = O-phospho-L-threonyl-[protein] + ADP + H(+)</text>
        <dbReference type="Rhea" id="RHEA:46608"/>
        <dbReference type="Rhea" id="RHEA-COMP:11060"/>
        <dbReference type="Rhea" id="RHEA-COMP:11605"/>
        <dbReference type="ChEBI" id="CHEBI:15378"/>
        <dbReference type="ChEBI" id="CHEBI:30013"/>
        <dbReference type="ChEBI" id="CHEBI:30616"/>
        <dbReference type="ChEBI" id="CHEBI:61977"/>
        <dbReference type="ChEBI" id="CHEBI:456216"/>
        <dbReference type="EC" id="2.7.11.1"/>
    </reaction>
</comment>
<keyword evidence="11" id="KW-1185">Reference proteome</keyword>
<accession>A0ABN9M1Y1</accession>
<comment type="catalytic activity">
    <reaction evidence="8">
        <text>L-seryl-[protein] + ATP = O-phospho-L-seryl-[protein] + ADP + H(+)</text>
        <dbReference type="Rhea" id="RHEA:17989"/>
        <dbReference type="Rhea" id="RHEA-COMP:9863"/>
        <dbReference type="Rhea" id="RHEA-COMP:11604"/>
        <dbReference type="ChEBI" id="CHEBI:15378"/>
        <dbReference type="ChEBI" id="CHEBI:29999"/>
        <dbReference type="ChEBI" id="CHEBI:30616"/>
        <dbReference type="ChEBI" id="CHEBI:83421"/>
        <dbReference type="ChEBI" id="CHEBI:456216"/>
        <dbReference type="EC" id="2.7.11.1"/>
    </reaction>
</comment>
<dbReference type="Gene3D" id="3.30.200.20">
    <property type="entry name" value="Phosphorylase Kinase, domain 1"/>
    <property type="match status" value="1"/>
</dbReference>
<dbReference type="InterPro" id="IPR050236">
    <property type="entry name" value="Ser_Thr_kinase_AGC"/>
</dbReference>
<dbReference type="PANTHER" id="PTHR24356">
    <property type="entry name" value="SERINE/THREONINE-PROTEIN KINASE"/>
    <property type="match status" value="1"/>
</dbReference>
<dbReference type="EMBL" id="CAUEEQ010041127">
    <property type="protein sequence ID" value="CAJ0956071.1"/>
    <property type="molecule type" value="Genomic_DNA"/>
</dbReference>
<comment type="caution">
    <text evidence="10">The sequence shown here is derived from an EMBL/GenBank/DDBJ whole genome shotgun (WGS) entry which is preliminary data.</text>
</comment>
<evidence type="ECO:0000256" key="6">
    <source>
        <dbReference type="ARBA" id="ARBA00022840"/>
    </source>
</evidence>
<organism evidence="10 11">
    <name type="scientific">Ranitomeya imitator</name>
    <name type="common">mimic poison frog</name>
    <dbReference type="NCBI Taxonomy" id="111125"/>
    <lineage>
        <taxon>Eukaryota</taxon>
        <taxon>Metazoa</taxon>
        <taxon>Chordata</taxon>
        <taxon>Craniata</taxon>
        <taxon>Vertebrata</taxon>
        <taxon>Euteleostomi</taxon>
        <taxon>Amphibia</taxon>
        <taxon>Batrachia</taxon>
        <taxon>Anura</taxon>
        <taxon>Neobatrachia</taxon>
        <taxon>Hyloidea</taxon>
        <taxon>Dendrobatidae</taxon>
        <taxon>Dendrobatinae</taxon>
        <taxon>Ranitomeya</taxon>
    </lineage>
</organism>
<dbReference type="Proteomes" id="UP001176940">
    <property type="component" value="Unassembled WGS sequence"/>
</dbReference>
<dbReference type="Gene3D" id="1.10.510.10">
    <property type="entry name" value="Transferase(Phosphotransferase) domain 1"/>
    <property type="match status" value="1"/>
</dbReference>
<dbReference type="EC" id="2.7.11.1" evidence="1"/>
<keyword evidence="4" id="KW-0547">Nucleotide-binding</keyword>